<dbReference type="InterPro" id="IPR023395">
    <property type="entry name" value="MCP_dom_sf"/>
</dbReference>
<keyword evidence="9" id="KW-0496">Mitochondrion</keyword>
<feature type="transmembrane region" description="Helical" evidence="13">
    <location>
        <begin position="984"/>
        <end position="1000"/>
    </location>
</feature>
<dbReference type="PROSITE" id="PS50920">
    <property type="entry name" value="SOLCAR"/>
    <property type="match status" value="3"/>
</dbReference>
<keyword evidence="10 11" id="KW-0472">Membrane</keyword>
<feature type="repeat" description="Solcar" evidence="11">
    <location>
        <begin position="925"/>
        <end position="1001"/>
    </location>
</feature>
<name>A0AAD6IZN2_DREDA</name>
<feature type="repeat" description="Solcar" evidence="11">
    <location>
        <begin position="760"/>
        <end position="893"/>
    </location>
</feature>
<evidence type="ECO:0000256" key="2">
    <source>
        <dbReference type="ARBA" id="ARBA00004448"/>
    </source>
</evidence>
<evidence type="ECO:0000256" key="1">
    <source>
        <dbReference type="ARBA" id="ARBA00002238"/>
    </source>
</evidence>
<keyword evidence="7" id="KW-0999">Mitochondrion inner membrane</keyword>
<feature type="region of interest" description="Disordered" evidence="12">
    <location>
        <begin position="482"/>
        <end position="513"/>
    </location>
</feature>
<gene>
    <name evidence="14" type="ORF">Dda_6217</name>
</gene>
<proteinExistence type="predicted"/>
<evidence type="ECO:0000256" key="3">
    <source>
        <dbReference type="ARBA" id="ARBA00021935"/>
    </source>
</evidence>
<feature type="transmembrane region" description="Helical" evidence="13">
    <location>
        <begin position="450"/>
        <end position="474"/>
    </location>
</feature>
<dbReference type="PRINTS" id="PR00926">
    <property type="entry name" value="MITOCARRIER"/>
</dbReference>
<keyword evidence="8 13" id="KW-1133">Transmembrane helix</keyword>
<evidence type="ECO:0000256" key="5">
    <source>
        <dbReference type="ARBA" id="ARBA00022692"/>
    </source>
</evidence>
<reference evidence="14" key="1">
    <citation type="submission" date="2023-01" db="EMBL/GenBank/DDBJ databases">
        <title>The chitinases involved in constricting ring structure development in the nematode-trapping fungus Drechslerella dactyloides.</title>
        <authorList>
            <person name="Wang R."/>
            <person name="Zhang L."/>
            <person name="Tang P."/>
            <person name="Li S."/>
            <person name="Liang L."/>
        </authorList>
    </citation>
    <scope>NUCLEOTIDE SEQUENCE</scope>
    <source>
        <strain evidence="14">YMF1.00031</strain>
    </source>
</reference>
<feature type="region of interest" description="Disordered" evidence="12">
    <location>
        <begin position="121"/>
        <end position="141"/>
    </location>
</feature>
<dbReference type="Pfam" id="PF00153">
    <property type="entry name" value="Mito_carr"/>
    <property type="match status" value="4"/>
</dbReference>
<keyword evidence="5 11" id="KW-0812">Transmembrane</keyword>
<dbReference type="SUPFAM" id="SSF50965">
    <property type="entry name" value="Galactose oxidase, central domain"/>
    <property type="match status" value="1"/>
</dbReference>
<feature type="compositionally biased region" description="Basic and acidic residues" evidence="12">
    <location>
        <begin position="494"/>
        <end position="513"/>
    </location>
</feature>
<evidence type="ECO:0000256" key="12">
    <source>
        <dbReference type="SAM" id="MobiDB-lite"/>
    </source>
</evidence>
<evidence type="ECO:0000256" key="10">
    <source>
        <dbReference type="ARBA" id="ARBA00023136"/>
    </source>
</evidence>
<dbReference type="SUPFAM" id="SSF103506">
    <property type="entry name" value="Mitochondrial carrier"/>
    <property type="match status" value="1"/>
</dbReference>
<dbReference type="InterPro" id="IPR015915">
    <property type="entry name" value="Kelch-typ_b-propeller"/>
</dbReference>
<feature type="repeat" description="Solcar" evidence="11">
    <location>
        <begin position="661"/>
        <end position="752"/>
    </location>
</feature>
<dbReference type="Proteomes" id="UP001221413">
    <property type="component" value="Unassembled WGS sequence"/>
</dbReference>
<dbReference type="EMBL" id="JAQGDS010000007">
    <property type="protein sequence ID" value="KAJ6259317.1"/>
    <property type="molecule type" value="Genomic_DNA"/>
</dbReference>
<dbReference type="Gene3D" id="2.120.10.80">
    <property type="entry name" value="Kelch-type beta propeller"/>
    <property type="match status" value="1"/>
</dbReference>
<dbReference type="Gene3D" id="1.50.40.10">
    <property type="entry name" value="Mitochondrial carrier domain"/>
    <property type="match status" value="1"/>
</dbReference>
<comment type="caution">
    <text evidence="14">The sequence shown here is derived from an EMBL/GenBank/DDBJ whole genome shotgun (WGS) entry which is preliminary data.</text>
</comment>
<sequence length="1001" mass="108993">MHERKLFSIPLTAPFPVHSFISSSLYTSIDIPPANNSLEFPYDSDTGVILRTNTTIYFYEPNGNNHNGTNVWTYNAETAKFAQVTIGGGENVPYQIYPGGYTNDPATGRMYYTGSYRNSQAGKKRKRDLEPRWDARPTIGDSAAMPENVKRELARRAPTVPWLQVLDASEGDQAAKWLTGTGNGPTLLYGVLTYVRYGKKGALIGFGGVNPDDHSQFKDPNVASYRSMTEIFVFDIDSQTWYNVTASGGTGPKDIPDGRLNFCAGVSTAPDDTSIQITIYGGYKLSNAAPTNKVHVLVLPTFQWLDVTPADQTLGDGGGYGRQTPRCLMWNDAQMIILGGIVQGNHISNHTVVNTKSCNATHPPILVLDTTTFEWKDQFNPNRSYSQPIPVYGLLGGDWRGYNAKTGPAGGFNDSALNEVFATKVARINPPTFFPALATSTPSPKPKTDVIAGAAVGGAILLALVGGLFFWWFLRRRRQDPPIIPQADGASDNGRFEKPELDSEQFKPELHGDDYKHELDGYDPMKMPPELPGEHGRMVRDGVYELDSGVRGVELDSGSPGFELPAKAMRERWEAVNRRNDVQCQTLKYSCSTANANEGIASMDVTPPGFAEIKRGVLGNSAGLIGWPRMPESRKGPRLLSSPDARAATSSSASRSTQSLDYIVRSGLAGGIAGCAAKTLIAPLDRVKILFQTSAPQFSKYAGSRFGFATAIRSIYAHDGAFGLFRGHSMTLGRVFPYAAIKFIAYEQFRAILIPTKDHETAARRALSGSLAGVTSVFFTYPLEVARVRLAFETKQNYRSSVIDIFRQIYHEQPPPKVPSPLPPSTSTTYNLARSATTVASAASAATMNTLPNTVSSPLSGIANFYRGFLPTLLGMMPYAGCSFLAHDLMGDLLRGPKLAKYCVVPNTEPVPSDQPYNHSQKTKLRTWAQLSAGGFAGLVGQTASYPLEIIRRRMQVTGAVGDGRALGLLETTRMIFMERGIRGFYVGLSIGFVKIVPMVA</sequence>
<protein>
    <recommendedName>
        <fullName evidence="3">Mitochondrial thiamine pyrophosphate carrier 1</fullName>
    </recommendedName>
</protein>
<evidence type="ECO:0000256" key="8">
    <source>
        <dbReference type="ARBA" id="ARBA00022989"/>
    </source>
</evidence>
<keyword evidence="6" id="KW-0677">Repeat</keyword>
<accession>A0AAD6IZN2</accession>
<keyword evidence="15" id="KW-1185">Reference proteome</keyword>
<evidence type="ECO:0000256" key="6">
    <source>
        <dbReference type="ARBA" id="ARBA00022737"/>
    </source>
</evidence>
<comment type="function">
    <text evidence="1">Mitochondrial transporter that mediates uptake of thiamine pyrophosphate (ThPP) into mitochondria.</text>
</comment>
<dbReference type="AlphaFoldDB" id="A0AAD6IZN2"/>
<dbReference type="GO" id="GO:0005743">
    <property type="term" value="C:mitochondrial inner membrane"/>
    <property type="evidence" value="ECO:0007669"/>
    <property type="project" value="UniProtKB-SubCell"/>
</dbReference>
<comment type="subcellular location">
    <subcellularLocation>
        <location evidence="2">Mitochondrion inner membrane</location>
        <topology evidence="2">Multi-pass membrane protein</topology>
    </subcellularLocation>
</comment>
<evidence type="ECO:0000313" key="15">
    <source>
        <dbReference type="Proteomes" id="UP001221413"/>
    </source>
</evidence>
<dbReference type="InterPro" id="IPR011043">
    <property type="entry name" value="Gal_Oxase/kelch_b-propeller"/>
</dbReference>
<evidence type="ECO:0000256" key="13">
    <source>
        <dbReference type="SAM" id="Phobius"/>
    </source>
</evidence>
<organism evidence="14 15">
    <name type="scientific">Drechslerella dactyloides</name>
    <name type="common">Nematode-trapping fungus</name>
    <name type="synonym">Arthrobotrys dactyloides</name>
    <dbReference type="NCBI Taxonomy" id="74499"/>
    <lineage>
        <taxon>Eukaryota</taxon>
        <taxon>Fungi</taxon>
        <taxon>Dikarya</taxon>
        <taxon>Ascomycota</taxon>
        <taxon>Pezizomycotina</taxon>
        <taxon>Orbiliomycetes</taxon>
        <taxon>Orbiliales</taxon>
        <taxon>Orbiliaceae</taxon>
        <taxon>Drechslerella</taxon>
    </lineage>
</organism>
<dbReference type="GO" id="GO:0055085">
    <property type="term" value="P:transmembrane transport"/>
    <property type="evidence" value="ECO:0007669"/>
    <property type="project" value="InterPro"/>
</dbReference>
<feature type="region of interest" description="Disordered" evidence="12">
    <location>
        <begin position="628"/>
        <end position="653"/>
    </location>
</feature>
<dbReference type="CDD" id="cd12087">
    <property type="entry name" value="TM_EGFR-like"/>
    <property type="match status" value="1"/>
</dbReference>
<evidence type="ECO:0000256" key="7">
    <source>
        <dbReference type="ARBA" id="ARBA00022792"/>
    </source>
</evidence>
<dbReference type="InterPro" id="IPR002067">
    <property type="entry name" value="MCP"/>
</dbReference>
<feature type="compositionally biased region" description="Low complexity" evidence="12">
    <location>
        <begin position="641"/>
        <end position="653"/>
    </location>
</feature>
<dbReference type="PANTHER" id="PTHR24089">
    <property type="entry name" value="SOLUTE CARRIER FAMILY 25"/>
    <property type="match status" value="1"/>
</dbReference>
<dbReference type="InterPro" id="IPR018108">
    <property type="entry name" value="MCP_transmembrane"/>
</dbReference>
<evidence type="ECO:0000256" key="9">
    <source>
        <dbReference type="ARBA" id="ARBA00023128"/>
    </source>
</evidence>
<keyword evidence="4" id="KW-0813">Transport</keyword>
<evidence type="ECO:0000256" key="11">
    <source>
        <dbReference type="PROSITE-ProRule" id="PRU00282"/>
    </source>
</evidence>
<evidence type="ECO:0000313" key="14">
    <source>
        <dbReference type="EMBL" id="KAJ6259317.1"/>
    </source>
</evidence>
<evidence type="ECO:0000256" key="4">
    <source>
        <dbReference type="ARBA" id="ARBA00022448"/>
    </source>
</evidence>